<dbReference type="Proteomes" id="UP000807371">
    <property type="component" value="Unassembled WGS sequence"/>
</dbReference>
<evidence type="ECO:0000313" key="3">
    <source>
        <dbReference type="Proteomes" id="UP000807371"/>
    </source>
</evidence>
<dbReference type="RefSeq" id="WP_197991382.1">
    <property type="nucleotide sequence ID" value="NZ_JACYXC010000001.1"/>
</dbReference>
<protein>
    <submittedName>
        <fullName evidence="2">Gas vesicle protein</fullName>
    </submittedName>
</protein>
<dbReference type="EMBL" id="JACYXC010000001">
    <property type="protein sequence ID" value="MBH5338187.1"/>
    <property type="molecule type" value="Genomic_DNA"/>
</dbReference>
<feature type="region of interest" description="Disordered" evidence="1">
    <location>
        <begin position="1"/>
        <end position="21"/>
    </location>
</feature>
<dbReference type="Pfam" id="PF05800">
    <property type="entry name" value="GvpO"/>
    <property type="match status" value="1"/>
</dbReference>
<dbReference type="PIRSF" id="PIRSF028743">
    <property type="entry name" value="GvpO_protein"/>
    <property type="match status" value="1"/>
</dbReference>
<keyword evidence="3" id="KW-1185">Reference proteome</keyword>
<reference evidence="2 3" key="1">
    <citation type="submission" date="2020-09" db="EMBL/GenBank/DDBJ databases">
        <title>Biosynthesis of the nuclear factor of activated T cells inhibitor NFAT-133 and its congeners in Streptomyces pactum.</title>
        <authorList>
            <person name="Zhou W."/>
            <person name="Posri P."/>
            <person name="Abugrain M.E."/>
            <person name="Weisberg A.J."/>
            <person name="Chang J.H."/>
            <person name="Mahmud T."/>
        </authorList>
    </citation>
    <scope>NUCLEOTIDE SEQUENCE [LARGE SCALE GENOMIC DNA]</scope>
    <source>
        <strain evidence="2 3">ATCC 27456</strain>
    </source>
</reference>
<sequence>MTNTPNETDDTPPKGGSSPVALLRSGCEQLTELTGLRPESVTRFERADEGWLLEVEVVEVARVPETMSLLALYEISLDHDGMLTGYRRVRRYERARGDRH</sequence>
<proteinExistence type="predicted"/>
<evidence type="ECO:0000256" key="1">
    <source>
        <dbReference type="SAM" id="MobiDB-lite"/>
    </source>
</evidence>
<organism evidence="2 3">
    <name type="scientific">Streptomyces pactum</name>
    <dbReference type="NCBI Taxonomy" id="68249"/>
    <lineage>
        <taxon>Bacteria</taxon>
        <taxon>Bacillati</taxon>
        <taxon>Actinomycetota</taxon>
        <taxon>Actinomycetes</taxon>
        <taxon>Kitasatosporales</taxon>
        <taxon>Streptomycetaceae</taxon>
        <taxon>Streptomyces</taxon>
    </lineage>
</organism>
<gene>
    <name evidence="2" type="ORF">IHE55_26740</name>
</gene>
<dbReference type="InterPro" id="IPR008634">
    <property type="entry name" value="Gas-vesicle_GvpO"/>
</dbReference>
<name>A0ABS0NSI7_9ACTN</name>
<accession>A0ABS0NSI7</accession>
<evidence type="ECO:0000313" key="2">
    <source>
        <dbReference type="EMBL" id="MBH5338187.1"/>
    </source>
</evidence>
<comment type="caution">
    <text evidence="2">The sequence shown here is derived from an EMBL/GenBank/DDBJ whole genome shotgun (WGS) entry which is preliminary data.</text>
</comment>